<evidence type="ECO:0000256" key="1">
    <source>
        <dbReference type="SAM" id="MobiDB-lite"/>
    </source>
</evidence>
<gene>
    <name evidence="3" type="ORF">CRHIZ90672A_00019079</name>
</gene>
<accession>A0A9N9V6Q3</accession>
<comment type="caution">
    <text evidence="3">The sequence shown here is derived from an EMBL/GenBank/DDBJ whole genome shotgun (WGS) entry which is preliminary data.</text>
</comment>
<dbReference type="OrthoDB" id="20872at2759"/>
<dbReference type="PANTHER" id="PTHR46082">
    <property type="entry name" value="ATP/GTP-BINDING PROTEIN-RELATED"/>
    <property type="match status" value="1"/>
</dbReference>
<protein>
    <recommendedName>
        <fullName evidence="2">Nucleoside phosphorylase domain-containing protein</fullName>
    </recommendedName>
</protein>
<feature type="domain" description="Nucleoside phosphorylase" evidence="2">
    <location>
        <begin position="49"/>
        <end position="241"/>
    </location>
</feature>
<dbReference type="GO" id="GO:0003824">
    <property type="term" value="F:catalytic activity"/>
    <property type="evidence" value="ECO:0007669"/>
    <property type="project" value="InterPro"/>
</dbReference>
<dbReference type="InterPro" id="IPR000845">
    <property type="entry name" value="Nucleoside_phosphorylase_d"/>
</dbReference>
<reference evidence="3" key="1">
    <citation type="submission" date="2021-10" db="EMBL/GenBank/DDBJ databases">
        <authorList>
            <person name="Piombo E."/>
        </authorList>
    </citation>
    <scope>NUCLEOTIDE SEQUENCE</scope>
</reference>
<feature type="region of interest" description="Disordered" evidence="1">
    <location>
        <begin position="15"/>
        <end position="39"/>
    </location>
</feature>
<evidence type="ECO:0000313" key="3">
    <source>
        <dbReference type="EMBL" id="CAH0019561.1"/>
    </source>
</evidence>
<dbReference type="EMBL" id="CABFNQ020000568">
    <property type="protein sequence ID" value="CAH0019561.1"/>
    <property type="molecule type" value="Genomic_DNA"/>
</dbReference>
<organism evidence="3 4">
    <name type="scientific">Clonostachys rhizophaga</name>
    <dbReference type="NCBI Taxonomy" id="160324"/>
    <lineage>
        <taxon>Eukaryota</taxon>
        <taxon>Fungi</taxon>
        <taxon>Dikarya</taxon>
        <taxon>Ascomycota</taxon>
        <taxon>Pezizomycotina</taxon>
        <taxon>Sordariomycetes</taxon>
        <taxon>Hypocreomycetidae</taxon>
        <taxon>Hypocreales</taxon>
        <taxon>Bionectriaceae</taxon>
        <taxon>Clonostachys</taxon>
    </lineage>
</organism>
<evidence type="ECO:0000313" key="4">
    <source>
        <dbReference type="Proteomes" id="UP000696573"/>
    </source>
</evidence>
<dbReference type="AlphaFoldDB" id="A0A9N9V6Q3"/>
<proteinExistence type="predicted"/>
<dbReference type="GO" id="GO:0009116">
    <property type="term" value="P:nucleoside metabolic process"/>
    <property type="evidence" value="ECO:0007669"/>
    <property type="project" value="InterPro"/>
</dbReference>
<name>A0A9N9V6Q3_9HYPO</name>
<sequence length="276" mass="30535">MAAACAMLDDIHEDLPRHTNDTNTYTLGSRGERADTPHPNLLIDPPWLMVGIGGGVPKRVDMRVGDVVVGTRVMQYDLGKIIGDRQIQRTAVPKSPHHLLGTAVASLQARHERDGSRISHIRGKFDRHSQYGRPTMTDCLFFSEYDHTSPAPSCDEYDRSKLVSRRRRNTDNPVIHYGTIASGNQVMRNGTQRDNIAQQLDAICFEMEAAGLMDILPCLPIRGICDYSDSHKDKEWQRYAAATAAAYARELLGVPPVAEVQTKVVSAPDPCKSSVS</sequence>
<dbReference type="InterPro" id="IPR035994">
    <property type="entry name" value="Nucleoside_phosphorylase_sf"/>
</dbReference>
<evidence type="ECO:0000259" key="2">
    <source>
        <dbReference type="Pfam" id="PF01048"/>
    </source>
</evidence>
<dbReference type="InterPro" id="IPR053137">
    <property type="entry name" value="NLR-like"/>
</dbReference>
<dbReference type="SUPFAM" id="SSF53167">
    <property type="entry name" value="Purine and uridine phosphorylases"/>
    <property type="match status" value="1"/>
</dbReference>
<dbReference type="Gene3D" id="3.40.50.1580">
    <property type="entry name" value="Nucleoside phosphorylase domain"/>
    <property type="match status" value="1"/>
</dbReference>
<keyword evidence="4" id="KW-1185">Reference proteome</keyword>
<dbReference type="Pfam" id="PF01048">
    <property type="entry name" value="PNP_UDP_1"/>
    <property type="match status" value="1"/>
</dbReference>
<dbReference type="Proteomes" id="UP000696573">
    <property type="component" value="Unassembled WGS sequence"/>
</dbReference>
<dbReference type="PANTHER" id="PTHR46082:SF11">
    <property type="entry name" value="AAA+ ATPASE DOMAIN-CONTAINING PROTEIN-RELATED"/>
    <property type="match status" value="1"/>
</dbReference>